<gene>
    <name evidence="3" type="ORF">MOP44_00590</name>
</gene>
<dbReference type="InterPro" id="IPR037923">
    <property type="entry name" value="HTH-like"/>
</dbReference>
<dbReference type="KEGG" id="orp:MOP44_00590"/>
<keyword evidence="4" id="KW-1185">Reference proteome</keyword>
<protein>
    <submittedName>
        <fullName evidence="3">AraC family ligand binding domain-containing protein</fullName>
    </submittedName>
</protein>
<dbReference type="RefSeq" id="WP_260793951.1">
    <property type="nucleotide sequence ID" value="NZ_CP093313.1"/>
</dbReference>
<organism evidence="3 4">
    <name type="scientific">Occallatibacter riparius</name>
    <dbReference type="NCBI Taxonomy" id="1002689"/>
    <lineage>
        <taxon>Bacteria</taxon>
        <taxon>Pseudomonadati</taxon>
        <taxon>Acidobacteriota</taxon>
        <taxon>Terriglobia</taxon>
        <taxon>Terriglobales</taxon>
        <taxon>Acidobacteriaceae</taxon>
        <taxon>Occallatibacter</taxon>
    </lineage>
</organism>
<dbReference type="GO" id="GO:0006355">
    <property type="term" value="P:regulation of DNA-templated transcription"/>
    <property type="evidence" value="ECO:0007669"/>
    <property type="project" value="InterPro"/>
</dbReference>
<dbReference type="Pfam" id="PF02311">
    <property type="entry name" value="AraC_binding"/>
    <property type="match status" value="1"/>
</dbReference>
<dbReference type="EMBL" id="CP093313">
    <property type="protein sequence ID" value="UWZ84446.1"/>
    <property type="molecule type" value="Genomic_DNA"/>
</dbReference>
<proteinExistence type="predicted"/>
<dbReference type="Proteomes" id="UP001059380">
    <property type="component" value="Chromosome"/>
</dbReference>
<evidence type="ECO:0000256" key="1">
    <source>
        <dbReference type="ARBA" id="ARBA00023125"/>
    </source>
</evidence>
<dbReference type="InterPro" id="IPR003313">
    <property type="entry name" value="AraC-bd"/>
</dbReference>
<keyword evidence="1" id="KW-0238">DNA-binding</keyword>
<evidence type="ECO:0000259" key="2">
    <source>
        <dbReference type="Pfam" id="PF02311"/>
    </source>
</evidence>
<dbReference type="SUPFAM" id="SSF51215">
    <property type="entry name" value="Regulatory protein AraC"/>
    <property type="match status" value="1"/>
</dbReference>
<dbReference type="AlphaFoldDB" id="A0A9J7BU38"/>
<accession>A0A9J7BU38</accession>
<feature type="domain" description="AraC-type arabinose-binding/dimerisation" evidence="2">
    <location>
        <begin position="4"/>
        <end position="45"/>
    </location>
</feature>
<evidence type="ECO:0000313" key="3">
    <source>
        <dbReference type="EMBL" id="UWZ84446.1"/>
    </source>
</evidence>
<sequence length="57" mass="6286">MAEAAPGDVICMNPGEVHDGAAIDREPRKWRMIYLDPEAAEEEIGEDFKGGIETTRP</sequence>
<evidence type="ECO:0000313" key="4">
    <source>
        <dbReference type="Proteomes" id="UP001059380"/>
    </source>
</evidence>
<name>A0A9J7BU38_9BACT</name>
<dbReference type="GO" id="GO:0003677">
    <property type="term" value="F:DNA binding"/>
    <property type="evidence" value="ECO:0007669"/>
    <property type="project" value="UniProtKB-KW"/>
</dbReference>
<reference evidence="3" key="1">
    <citation type="submission" date="2021-04" db="EMBL/GenBank/DDBJ databases">
        <title>Phylogenetic analysis of Acidobacteriaceae.</title>
        <authorList>
            <person name="Qiu L."/>
            <person name="Zhang Q."/>
        </authorList>
    </citation>
    <scope>NUCLEOTIDE SEQUENCE</scope>
    <source>
        <strain evidence="3">DSM 25168</strain>
    </source>
</reference>